<proteinExistence type="predicted"/>
<dbReference type="GO" id="GO:0016301">
    <property type="term" value="F:kinase activity"/>
    <property type="evidence" value="ECO:0007669"/>
    <property type="project" value="UniProtKB-KW"/>
</dbReference>
<protein>
    <submittedName>
        <fullName evidence="1">ATP-NAD/AcoX kinase</fullName>
    </submittedName>
</protein>
<dbReference type="Proteomes" id="UP000251123">
    <property type="component" value="Unassembled WGS sequence"/>
</dbReference>
<organism evidence="1 2">
    <name type="scientific">Klebsiella pneumoniae</name>
    <dbReference type="NCBI Taxonomy" id="573"/>
    <lineage>
        <taxon>Bacteria</taxon>
        <taxon>Pseudomonadati</taxon>
        <taxon>Pseudomonadota</taxon>
        <taxon>Gammaproteobacteria</taxon>
        <taxon>Enterobacterales</taxon>
        <taxon>Enterobacteriaceae</taxon>
        <taxon>Klebsiella/Raoultella group</taxon>
        <taxon>Klebsiella</taxon>
        <taxon>Klebsiella pneumoniae complex</taxon>
    </lineage>
</organism>
<dbReference type="EMBL" id="UASN01000021">
    <property type="protein sequence ID" value="SPX56153.1"/>
    <property type="molecule type" value="Genomic_DNA"/>
</dbReference>
<sequence>MSGLFNPHAAPEEAAYALLIELVRAQRVPQYEGEISGLLAMYDEAVKHFKEKETSVRRGHRGARKVWTPAGSRAGVGWDSGLGHQLPR</sequence>
<keyword evidence="1" id="KW-0808">Transferase</keyword>
<accession>A0A2X1QKV1</accession>
<evidence type="ECO:0000313" key="1">
    <source>
        <dbReference type="EMBL" id="SPX56153.1"/>
    </source>
</evidence>
<gene>
    <name evidence="1" type="ORF">NCTC9601_03344</name>
</gene>
<name>A0A2X1QKV1_KLEPN</name>
<keyword evidence="1" id="KW-0418">Kinase</keyword>
<evidence type="ECO:0000313" key="2">
    <source>
        <dbReference type="Proteomes" id="UP000251123"/>
    </source>
</evidence>
<reference evidence="1 2" key="1">
    <citation type="submission" date="2018-06" db="EMBL/GenBank/DDBJ databases">
        <authorList>
            <consortium name="Pathogen Informatics"/>
            <person name="Doyle S."/>
        </authorList>
    </citation>
    <scope>NUCLEOTIDE SEQUENCE [LARGE SCALE GENOMIC DNA]</scope>
    <source>
        <strain evidence="1 2">NCTC9601</strain>
    </source>
</reference>
<dbReference type="AlphaFoldDB" id="A0A2X1QKV1"/>